<dbReference type="AlphaFoldDB" id="A0A2U1AVT0"/>
<feature type="compositionally biased region" description="Acidic residues" evidence="1">
    <location>
        <begin position="68"/>
        <end position="85"/>
    </location>
</feature>
<protein>
    <submittedName>
        <fullName evidence="2">Uncharacterized protein</fullName>
    </submittedName>
</protein>
<organism evidence="2 3">
    <name type="scientific">Pontibacter virosus</name>
    <dbReference type="NCBI Taxonomy" id="1765052"/>
    <lineage>
        <taxon>Bacteria</taxon>
        <taxon>Pseudomonadati</taxon>
        <taxon>Bacteroidota</taxon>
        <taxon>Cytophagia</taxon>
        <taxon>Cytophagales</taxon>
        <taxon>Hymenobacteraceae</taxon>
        <taxon>Pontibacter</taxon>
    </lineage>
</organism>
<feature type="region of interest" description="Disordered" evidence="1">
    <location>
        <begin position="59"/>
        <end position="122"/>
    </location>
</feature>
<comment type="caution">
    <text evidence="2">The sequence shown here is derived from an EMBL/GenBank/DDBJ whole genome shotgun (WGS) entry which is preliminary data.</text>
</comment>
<name>A0A2U1AVT0_9BACT</name>
<feature type="region of interest" description="Disordered" evidence="1">
    <location>
        <begin position="1"/>
        <end position="20"/>
    </location>
</feature>
<evidence type="ECO:0000313" key="2">
    <source>
        <dbReference type="EMBL" id="PVY40536.1"/>
    </source>
</evidence>
<evidence type="ECO:0000313" key="3">
    <source>
        <dbReference type="Proteomes" id="UP000245466"/>
    </source>
</evidence>
<reference evidence="2 3" key="1">
    <citation type="submission" date="2018-04" db="EMBL/GenBank/DDBJ databases">
        <title>Genomic Encyclopedia of Type Strains, Phase IV (KMG-IV): sequencing the most valuable type-strain genomes for metagenomic binning, comparative biology and taxonomic classification.</title>
        <authorList>
            <person name="Goeker M."/>
        </authorList>
    </citation>
    <scope>NUCLEOTIDE SEQUENCE [LARGE SCALE GENOMIC DNA]</scope>
    <source>
        <strain evidence="2 3">DSM 100231</strain>
    </source>
</reference>
<keyword evidence="3" id="KW-1185">Reference proteome</keyword>
<dbReference type="Proteomes" id="UP000245466">
    <property type="component" value="Unassembled WGS sequence"/>
</dbReference>
<feature type="compositionally biased region" description="Basic and acidic residues" evidence="1">
    <location>
        <begin position="1"/>
        <end position="10"/>
    </location>
</feature>
<dbReference type="EMBL" id="QEKI01000007">
    <property type="protein sequence ID" value="PVY40536.1"/>
    <property type="molecule type" value="Genomic_DNA"/>
</dbReference>
<accession>A0A2U1AVT0</accession>
<gene>
    <name evidence="2" type="ORF">C8E01_107167</name>
</gene>
<dbReference type="OrthoDB" id="982933at2"/>
<evidence type="ECO:0000256" key="1">
    <source>
        <dbReference type="SAM" id="MobiDB-lite"/>
    </source>
</evidence>
<sequence length="122" mass="14259">MAKNKKENKSAKKTRVHKDLEGFEIKVNQQGEIKSNYSIDQINEFLNKNVEDKKLVKRDAAERAKREEEDEYHIEEGEEVEETDEDFVKGTSSVSDDEDDKDLPKARRKKGRIEEDEDDDVD</sequence>
<proteinExistence type="predicted"/>
<dbReference type="RefSeq" id="WP_116543836.1">
    <property type="nucleotide sequence ID" value="NZ_QEKI01000007.1"/>
</dbReference>